<organism evidence="4 5">
    <name type="scientific">Planctobacterium marinum</name>
    <dbReference type="NCBI Taxonomy" id="1631968"/>
    <lineage>
        <taxon>Bacteria</taxon>
        <taxon>Pseudomonadati</taxon>
        <taxon>Pseudomonadota</taxon>
        <taxon>Gammaproteobacteria</taxon>
        <taxon>Alteromonadales</taxon>
        <taxon>Alteromonadaceae</taxon>
        <taxon>Planctobacterium</taxon>
    </lineage>
</organism>
<evidence type="ECO:0000313" key="4">
    <source>
        <dbReference type="EMBL" id="BDX07665.1"/>
    </source>
</evidence>
<keyword evidence="4" id="KW-0808">Transferase</keyword>
<keyword evidence="2" id="KW-1133">Transmembrane helix</keyword>
<dbReference type="EMBL" id="AP027272">
    <property type="protein sequence ID" value="BDX07665.1"/>
    <property type="molecule type" value="Genomic_DNA"/>
</dbReference>
<dbReference type="Proteomes" id="UP001333710">
    <property type="component" value="Chromosome"/>
</dbReference>
<evidence type="ECO:0000256" key="1">
    <source>
        <dbReference type="ARBA" id="ARBA00006464"/>
    </source>
</evidence>
<evidence type="ECO:0000256" key="2">
    <source>
        <dbReference type="SAM" id="Phobius"/>
    </source>
</evidence>
<dbReference type="PANTHER" id="PTHR30576">
    <property type="entry name" value="COLANIC BIOSYNTHESIS UDP-GLUCOSE LIPID CARRIER TRANSFERASE"/>
    <property type="match status" value="1"/>
</dbReference>
<keyword evidence="5" id="KW-1185">Reference proteome</keyword>
<dbReference type="Pfam" id="PF02397">
    <property type="entry name" value="Bac_transf"/>
    <property type="match status" value="1"/>
</dbReference>
<dbReference type="PANTHER" id="PTHR30576:SF20">
    <property type="entry name" value="QUINOVOSAMINEPHOSPHOTRANSFERAE-RELATED"/>
    <property type="match status" value="1"/>
</dbReference>
<dbReference type="RefSeq" id="WP_338293739.1">
    <property type="nucleotide sequence ID" value="NZ_AP027272.1"/>
</dbReference>
<reference evidence="4" key="1">
    <citation type="submission" date="2023-01" db="EMBL/GenBank/DDBJ databases">
        <title>Complete genome sequence of Planctobacterium marinum strain Dej080120_11.</title>
        <authorList>
            <person name="Ueki S."/>
            <person name="Maruyama F."/>
        </authorList>
    </citation>
    <scope>NUCLEOTIDE SEQUENCE</scope>
    <source>
        <strain evidence="4">Dej080120_11</strain>
    </source>
</reference>
<comment type="similarity">
    <text evidence="1">Belongs to the bacterial sugar transferase family.</text>
</comment>
<feature type="transmembrane region" description="Helical" evidence="2">
    <location>
        <begin position="6"/>
        <end position="35"/>
    </location>
</feature>
<sequence>MIQKMIAFAILMVLMPVLLIVPIAIILTDGFPVFFKQRRIGFQGKAFDIYKFRTMTNVAGAEKGSFDAGCVTRVTKVGKVLRKTKLDELPQIINVLNGSMNFVGPRPEVEKWVGVYPSEWKKVHQMKPGITDPASIEFRNEEEILNSSSDPEATYKDDILPRKLGMYLNYIKHKSLLVDTKIILRTFYSVIVK</sequence>
<feature type="domain" description="Bacterial sugar transferase" evidence="3">
    <location>
        <begin position="4"/>
        <end position="191"/>
    </location>
</feature>
<keyword evidence="2" id="KW-0812">Transmembrane</keyword>
<name>A0AA48I808_9ALTE</name>
<evidence type="ECO:0000259" key="3">
    <source>
        <dbReference type="Pfam" id="PF02397"/>
    </source>
</evidence>
<gene>
    <name evidence="4" type="primary">bplG</name>
    <name evidence="4" type="ORF">MACH26_31860</name>
</gene>
<proteinExistence type="inferred from homology"/>
<dbReference type="KEGG" id="pmaw:MACH26_31860"/>
<accession>A0AA48I808</accession>
<keyword evidence="2" id="KW-0472">Membrane</keyword>
<evidence type="ECO:0000313" key="5">
    <source>
        <dbReference type="Proteomes" id="UP001333710"/>
    </source>
</evidence>
<dbReference type="GO" id="GO:0016780">
    <property type="term" value="F:phosphotransferase activity, for other substituted phosphate groups"/>
    <property type="evidence" value="ECO:0007669"/>
    <property type="project" value="TreeGrafter"/>
</dbReference>
<dbReference type="InterPro" id="IPR003362">
    <property type="entry name" value="Bact_transf"/>
</dbReference>
<dbReference type="AlphaFoldDB" id="A0AA48I808"/>
<protein>
    <submittedName>
        <fullName evidence="4">Glycosyl transferase</fullName>
    </submittedName>
</protein>